<dbReference type="EMBL" id="WNDV01000022">
    <property type="protein sequence ID" value="KAF1034502.1"/>
    <property type="molecule type" value="Genomic_DNA"/>
</dbReference>
<evidence type="ECO:0000313" key="5">
    <source>
        <dbReference type="EMBL" id="KAF1034502.1"/>
    </source>
</evidence>
<dbReference type="Pfam" id="PF05426">
    <property type="entry name" value="Alginate_lyase"/>
    <property type="match status" value="1"/>
</dbReference>
<dbReference type="NCBIfam" id="NF001466">
    <property type="entry name" value="PRK00325.1-1"/>
    <property type="match status" value="1"/>
</dbReference>
<dbReference type="InterPro" id="IPR008397">
    <property type="entry name" value="Alginate_lyase_dom"/>
</dbReference>
<feature type="chain" id="PRO_5032377703" evidence="3">
    <location>
        <begin position="29"/>
        <end position="323"/>
    </location>
</feature>
<comment type="caution">
    <text evidence="5">The sequence shown here is derived from an EMBL/GenBank/DDBJ whole genome shotgun (WGS) entry which is preliminary data.</text>
</comment>
<evidence type="ECO:0000256" key="2">
    <source>
        <dbReference type="ARBA" id="ARBA00023239"/>
    </source>
</evidence>
<dbReference type="GO" id="GO:0042597">
    <property type="term" value="C:periplasmic space"/>
    <property type="evidence" value="ECO:0007669"/>
    <property type="project" value="InterPro"/>
</dbReference>
<keyword evidence="2 5" id="KW-0456">Lyase</keyword>
<sequence length="323" mass="35760">MPRLSTRPLFAALLAVSALLCAMPPARACDIPAAVTTIDPPGYYDDAAGYARAVKPMRDFIARLNASADDGDWSCAVSLLESWARGDALMGPISGYQGDYERSWAGTDFAMVILRMPRDVRDANRARFDAIDPWLERIAIATRDAAAINHLHNNLVYWAGLDLIAIGTVTGNTSLVDSGLLRVREGLRDIGPDGSLAREVKRGDRALHYHTFALLPLVFAAELVQRRHIDLYRENDGAIGRLANLVIEAVDHPASFTAITPVRQDLFPWTFRDELSWVEPYYARFHDARLPAIIASRRPFTEWRLGGDVTAVWGAPLPQRIGE</sequence>
<gene>
    <name evidence="5" type="ORF">GAK33_05583</name>
</gene>
<evidence type="ECO:0000256" key="1">
    <source>
        <dbReference type="ARBA" id="ARBA00022729"/>
    </source>
</evidence>
<reference evidence="6" key="1">
    <citation type="journal article" date="2020" name="MBio">
        <title>Horizontal gene transfer to a defensive symbiont with a reduced genome amongst a multipartite beetle microbiome.</title>
        <authorList>
            <person name="Waterworth S.C."/>
            <person name="Florez L.V."/>
            <person name="Rees E.R."/>
            <person name="Hertweck C."/>
            <person name="Kaltenpoth M."/>
            <person name="Kwan J.C."/>
        </authorList>
    </citation>
    <scope>NUCLEOTIDE SEQUENCE [LARGE SCALE GENOMIC DNA]</scope>
</reference>
<feature type="signal peptide" evidence="3">
    <location>
        <begin position="1"/>
        <end position="28"/>
    </location>
</feature>
<dbReference type="SUPFAM" id="SSF48230">
    <property type="entry name" value="Chondroitin AC/alginate lyase"/>
    <property type="match status" value="1"/>
</dbReference>
<protein>
    <submittedName>
        <fullName evidence="5">Polysaccharide lyase</fullName>
    </submittedName>
</protein>
<name>A0A833PKM8_BURL3</name>
<dbReference type="AlphaFoldDB" id="A0A833PKM8"/>
<keyword evidence="1 3" id="KW-0732">Signal</keyword>
<evidence type="ECO:0000259" key="4">
    <source>
        <dbReference type="Pfam" id="PF05426"/>
    </source>
</evidence>
<dbReference type="RefSeq" id="WP_278649716.1">
    <property type="nucleotide sequence ID" value="NZ_WNDV01000022.1"/>
</dbReference>
<evidence type="ECO:0000313" key="6">
    <source>
        <dbReference type="Proteomes" id="UP000467522"/>
    </source>
</evidence>
<organism evidence="5 6">
    <name type="scientific">Burkholderia lata (strain ATCC 17760 / DSM 23089 / LMG 22485 / NCIMB 9086 / R18194 / 383)</name>
    <dbReference type="NCBI Taxonomy" id="482957"/>
    <lineage>
        <taxon>Bacteria</taxon>
        <taxon>Pseudomonadati</taxon>
        <taxon>Pseudomonadota</taxon>
        <taxon>Betaproteobacteria</taxon>
        <taxon>Burkholderiales</taxon>
        <taxon>Burkholderiaceae</taxon>
        <taxon>Burkholderia</taxon>
        <taxon>Burkholderia cepacia complex</taxon>
    </lineage>
</organism>
<dbReference type="Proteomes" id="UP000467522">
    <property type="component" value="Unassembled WGS sequence"/>
</dbReference>
<dbReference type="GO" id="GO:0016829">
    <property type="term" value="F:lyase activity"/>
    <property type="evidence" value="ECO:0007669"/>
    <property type="project" value="UniProtKB-KW"/>
</dbReference>
<evidence type="ECO:0000256" key="3">
    <source>
        <dbReference type="SAM" id="SignalP"/>
    </source>
</evidence>
<proteinExistence type="predicted"/>
<accession>A0A833PKM8</accession>
<dbReference type="Gene3D" id="1.50.10.100">
    <property type="entry name" value="Chondroitin AC/alginate lyase"/>
    <property type="match status" value="1"/>
</dbReference>
<dbReference type="InterPro" id="IPR008929">
    <property type="entry name" value="Chondroitin_lyas"/>
</dbReference>
<feature type="domain" description="Alginate lyase" evidence="4">
    <location>
        <begin position="31"/>
        <end position="256"/>
    </location>
</feature>